<evidence type="ECO:0000256" key="1">
    <source>
        <dbReference type="SAM" id="Phobius"/>
    </source>
</evidence>
<organism evidence="2 3">
    <name type="scientific">Acrobeloides nanus</name>
    <dbReference type="NCBI Taxonomy" id="290746"/>
    <lineage>
        <taxon>Eukaryota</taxon>
        <taxon>Metazoa</taxon>
        <taxon>Ecdysozoa</taxon>
        <taxon>Nematoda</taxon>
        <taxon>Chromadorea</taxon>
        <taxon>Rhabditida</taxon>
        <taxon>Tylenchina</taxon>
        <taxon>Cephalobomorpha</taxon>
        <taxon>Cephaloboidea</taxon>
        <taxon>Cephalobidae</taxon>
        <taxon>Acrobeloides</taxon>
    </lineage>
</organism>
<keyword evidence="1" id="KW-0472">Membrane</keyword>
<dbReference type="InterPro" id="IPR008271">
    <property type="entry name" value="Ser/Thr_kinase_AS"/>
</dbReference>
<keyword evidence="1" id="KW-1133">Transmembrane helix</keyword>
<proteinExistence type="predicted"/>
<dbReference type="AlphaFoldDB" id="A0A914CZG3"/>
<sequence>MGSSTNLDQYKKILIENLFGYIMVSIINALSIIQDSNIIHRDIKLENILMNRTHSSRVIKNTLHELKIQPQASNFTKNELRTTLYTLLSILLIFLLITIIIGGSLFWIFQPTNHVDVNPTIFVNQPIVNECISNFGTCMDESNCDVNNGQLVTPQSCKMISPKFKCCMNLRNISPNEIKSLKNNCTCDPSPQLKNATCDTWRKKTLPLGTKNMADFLWKKLGRKTFPQYDTCSNGTPYLWLEKRIVALYSALSPSELDSTFVYLKEIMCDVGIEEVSVFITEEDVFGKKTYGKNFRKGFTEPKLLEQHSNPDQLTVVLNECGAQHFEYRPEIL</sequence>
<dbReference type="WBParaSite" id="ACRNAN_scaffold1607.g10544.t1">
    <property type="protein sequence ID" value="ACRNAN_scaffold1607.g10544.t1"/>
    <property type="gene ID" value="ACRNAN_scaffold1607.g10544"/>
</dbReference>
<keyword evidence="2" id="KW-1185">Reference proteome</keyword>
<dbReference type="GO" id="GO:0004672">
    <property type="term" value="F:protein kinase activity"/>
    <property type="evidence" value="ECO:0007669"/>
    <property type="project" value="InterPro"/>
</dbReference>
<evidence type="ECO:0000313" key="2">
    <source>
        <dbReference type="Proteomes" id="UP000887540"/>
    </source>
</evidence>
<feature type="transmembrane region" description="Helical" evidence="1">
    <location>
        <begin position="13"/>
        <end position="33"/>
    </location>
</feature>
<dbReference type="SUPFAM" id="SSF56112">
    <property type="entry name" value="Protein kinase-like (PK-like)"/>
    <property type="match status" value="1"/>
</dbReference>
<dbReference type="Gene3D" id="1.10.510.10">
    <property type="entry name" value="Transferase(Phosphotransferase) domain 1"/>
    <property type="match status" value="1"/>
</dbReference>
<dbReference type="InterPro" id="IPR011009">
    <property type="entry name" value="Kinase-like_dom_sf"/>
</dbReference>
<dbReference type="Proteomes" id="UP000887540">
    <property type="component" value="Unplaced"/>
</dbReference>
<reference evidence="3" key="1">
    <citation type="submission" date="2022-11" db="UniProtKB">
        <authorList>
            <consortium name="WormBaseParasite"/>
        </authorList>
    </citation>
    <scope>IDENTIFICATION</scope>
</reference>
<feature type="transmembrane region" description="Helical" evidence="1">
    <location>
        <begin position="84"/>
        <end position="109"/>
    </location>
</feature>
<dbReference type="PROSITE" id="PS00108">
    <property type="entry name" value="PROTEIN_KINASE_ST"/>
    <property type="match status" value="1"/>
</dbReference>
<protein>
    <submittedName>
        <fullName evidence="3">Protein kinase domain-containing protein</fullName>
    </submittedName>
</protein>
<evidence type="ECO:0000313" key="3">
    <source>
        <dbReference type="WBParaSite" id="ACRNAN_scaffold1607.g10544.t1"/>
    </source>
</evidence>
<accession>A0A914CZG3</accession>
<name>A0A914CZG3_9BILA</name>
<keyword evidence="1" id="KW-0812">Transmembrane</keyword>